<sequence length="58" mass="6444">MDHKISLGLLAVAVLIILFVLALMHTPYPSATDSRAGAAVEYRLATEQWQSAYQTYTF</sequence>
<dbReference type="Proteomes" id="UP000009229">
    <property type="component" value="Chromosome"/>
</dbReference>
<dbReference type="AlphaFoldDB" id="A0AAU8PBQ6"/>
<proteinExistence type="predicted"/>
<accession>A0AAU8PBQ6</accession>
<keyword evidence="2" id="KW-1185">Reference proteome</keyword>
<dbReference type="KEGG" id="dku:Desku_1904"/>
<dbReference type="EMBL" id="CP002770">
    <property type="protein sequence ID" value="AEG15466.1"/>
    <property type="molecule type" value="Genomic_DNA"/>
</dbReference>
<gene>
    <name evidence="1" type="ordered locus">Desku_1904</name>
</gene>
<organism evidence="1 2">
    <name type="scientific">Desulfofundulus kuznetsovii (strain DSM 6115 / VKM B-1805 / 17)</name>
    <name type="common">Desulfotomaculum kuznetsovii</name>
    <dbReference type="NCBI Taxonomy" id="760568"/>
    <lineage>
        <taxon>Bacteria</taxon>
        <taxon>Bacillati</taxon>
        <taxon>Bacillota</taxon>
        <taxon>Clostridia</taxon>
        <taxon>Eubacteriales</taxon>
        <taxon>Peptococcaceae</taxon>
        <taxon>Desulfofundulus</taxon>
    </lineage>
</organism>
<evidence type="ECO:0000313" key="1">
    <source>
        <dbReference type="EMBL" id="AEG15466.1"/>
    </source>
</evidence>
<reference evidence="2" key="1">
    <citation type="submission" date="2011-05" db="EMBL/GenBank/DDBJ databases">
        <title>Complete sequence of Desulfotomaculum kuznetsovii DSM 6115.</title>
        <authorList>
            <person name="Lucas S."/>
            <person name="Han J."/>
            <person name="Lapidus A."/>
            <person name="Cheng J.-F."/>
            <person name="Goodwin L."/>
            <person name="Pitluck S."/>
            <person name="Peters L."/>
            <person name="Mikhailova N."/>
            <person name="Lu M."/>
            <person name="Saunders E."/>
            <person name="Han C."/>
            <person name="Tapia R."/>
            <person name="Land M."/>
            <person name="Hauser L."/>
            <person name="Kyrpides N."/>
            <person name="Ivanova N."/>
            <person name="Pagani I."/>
            <person name="Nazina T."/>
            <person name="Ivanova A."/>
            <person name="Parshina S."/>
            <person name="Kuever J."/>
            <person name="Muyzer G."/>
            <person name="Plugge C."/>
            <person name="Stams A."/>
            <person name="Woyke T."/>
        </authorList>
    </citation>
    <scope>NUCLEOTIDE SEQUENCE [LARGE SCALE GENOMIC DNA]</scope>
    <source>
        <strain evidence="2">DSM 6115 / VKM B-1805 / 17</strain>
    </source>
</reference>
<name>A0AAU8PBQ6_DESK7</name>
<evidence type="ECO:0000313" key="2">
    <source>
        <dbReference type="Proteomes" id="UP000009229"/>
    </source>
</evidence>
<dbReference type="RefSeq" id="WP_013822980.1">
    <property type="nucleotide sequence ID" value="NC_015573.1"/>
</dbReference>
<protein>
    <submittedName>
        <fullName evidence="1">Uncharacterized protein</fullName>
    </submittedName>
</protein>